<organism evidence="3 4">
    <name type="scientific">Cetraspora pellucida</name>
    <dbReference type="NCBI Taxonomy" id="1433469"/>
    <lineage>
        <taxon>Eukaryota</taxon>
        <taxon>Fungi</taxon>
        <taxon>Fungi incertae sedis</taxon>
        <taxon>Mucoromycota</taxon>
        <taxon>Glomeromycotina</taxon>
        <taxon>Glomeromycetes</taxon>
        <taxon>Diversisporales</taxon>
        <taxon>Gigasporaceae</taxon>
        <taxon>Cetraspora</taxon>
    </lineage>
</organism>
<evidence type="ECO:0000256" key="1">
    <source>
        <dbReference type="SAM" id="MobiDB-lite"/>
    </source>
</evidence>
<comment type="caution">
    <text evidence="3">The sequence shown here is derived from an EMBL/GenBank/DDBJ whole genome shotgun (WGS) entry which is preliminary data.</text>
</comment>
<evidence type="ECO:0000256" key="2">
    <source>
        <dbReference type="SAM" id="Phobius"/>
    </source>
</evidence>
<evidence type="ECO:0000313" key="4">
    <source>
        <dbReference type="Proteomes" id="UP000789759"/>
    </source>
</evidence>
<accession>A0A9N9CL75</accession>
<proteinExistence type="predicted"/>
<keyword evidence="2" id="KW-0472">Membrane</keyword>
<sequence length="157" mass="16709">MPFFLEPVPTIHQEWYFLCLLLEEQISKIKGKAPSAAAKVAPSRAVTITPVAKGVSSRAVTTAKSRAVTTTKGATPRPQPRTTSYTTAGVKSTFSVSPVPTSTEKSSNVGIYIGIAIAGVVVGIILSFAGYFLYQKYLDSKYIPTPGTVDMTHVNIG</sequence>
<evidence type="ECO:0000313" key="3">
    <source>
        <dbReference type="EMBL" id="CAG8607688.1"/>
    </source>
</evidence>
<dbReference type="OrthoDB" id="10627817at2759"/>
<feature type="region of interest" description="Disordered" evidence="1">
    <location>
        <begin position="67"/>
        <end position="86"/>
    </location>
</feature>
<gene>
    <name evidence="3" type="ORF">CPELLU_LOCUS7299</name>
</gene>
<dbReference type="EMBL" id="CAJVQA010004838">
    <property type="protein sequence ID" value="CAG8607688.1"/>
    <property type="molecule type" value="Genomic_DNA"/>
</dbReference>
<dbReference type="AlphaFoldDB" id="A0A9N9CL75"/>
<protein>
    <submittedName>
        <fullName evidence="3">9043_t:CDS:1</fullName>
    </submittedName>
</protein>
<feature type="transmembrane region" description="Helical" evidence="2">
    <location>
        <begin position="109"/>
        <end position="134"/>
    </location>
</feature>
<name>A0A9N9CL75_9GLOM</name>
<keyword evidence="2" id="KW-0812">Transmembrane</keyword>
<keyword evidence="2" id="KW-1133">Transmembrane helix</keyword>
<reference evidence="3" key="1">
    <citation type="submission" date="2021-06" db="EMBL/GenBank/DDBJ databases">
        <authorList>
            <person name="Kallberg Y."/>
            <person name="Tangrot J."/>
            <person name="Rosling A."/>
        </authorList>
    </citation>
    <scope>NUCLEOTIDE SEQUENCE</scope>
    <source>
        <strain evidence="3">FL966</strain>
    </source>
</reference>
<dbReference type="Proteomes" id="UP000789759">
    <property type="component" value="Unassembled WGS sequence"/>
</dbReference>
<keyword evidence="4" id="KW-1185">Reference proteome</keyword>